<sequence>MEAPLSLPSCPKLQQ</sequence>
<proteinExistence type="predicted"/>
<name>A0A2P2IPI0_RHIMU</name>
<organism evidence="1">
    <name type="scientific">Rhizophora mucronata</name>
    <name type="common">Asiatic mangrove</name>
    <dbReference type="NCBI Taxonomy" id="61149"/>
    <lineage>
        <taxon>Eukaryota</taxon>
        <taxon>Viridiplantae</taxon>
        <taxon>Streptophyta</taxon>
        <taxon>Embryophyta</taxon>
        <taxon>Tracheophyta</taxon>
        <taxon>Spermatophyta</taxon>
        <taxon>Magnoliopsida</taxon>
        <taxon>eudicotyledons</taxon>
        <taxon>Gunneridae</taxon>
        <taxon>Pentapetalae</taxon>
        <taxon>rosids</taxon>
        <taxon>fabids</taxon>
        <taxon>Malpighiales</taxon>
        <taxon>Rhizophoraceae</taxon>
        <taxon>Rhizophora</taxon>
    </lineage>
</organism>
<accession>A0A2P2IPI0</accession>
<dbReference type="EMBL" id="GGEC01002643">
    <property type="protein sequence ID" value="MBW83126.1"/>
    <property type="molecule type" value="Transcribed_RNA"/>
</dbReference>
<protein>
    <submittedName>
        <fullName evidence="1">F-box/FBD/LRR-repeat protein At5g22660-like</fullName>
    </submittedName>
</protein>
<reference evidence="1" key="1">
    <citation type="submission" date="2018-02" db="EMBL/GenBank/DDBJ databases">
        <title>Rhizophora mucronata_Transcriptome.</title>
        <authorList>
            <person name="Meera S.P."/>
            <person name="Sreeshan A."/>
            <person name="Augustine A."/>
        </authorList>
    </citation>
    <scope>NUCLEOTIDE SEQUENCE</scope>
    <source>
        <tissue evidence="1">Leaf</tissue>
    </source>
</reference>
<evidence type="ECO:0000313" key="1">
    <source>
        <dbReference type="EMBL" id="MBW83126.1"/>
    </source>
</evidence>